<protein>
    <submittedName>
        <fullName evidence="3">Beta-lactamase</fullName>
    </submittedName>
</protein>
<name>A0A3S5Y1B4_RHOH1</name>
<dbReference type="InterPro" id="IPR001466">
    <property type="entry name" value="Beta-lactam-related"/>
</dbReference>
<dbReference type="KEGG" id="req:REQ_01680"/>
<dbReference type="Proteomes" id="UP001154400">
    <property type="component" value="Chromosome"/>
</dbReference>
<evidence type="ECO:0000259" key="2">
    <source>
        <dbReference type="Pfam" id="PF00144"/>
    </source>
</evidence>
<sequence length="411" mass="44865">MTAAVPRRASDGDPRRKPGEPAYRPPTTMLVDPRFEALATQFFHLFHRTRDGGGALAVYLHGRPVLDVWAGWASPIRKWDSETVTLSFSTGKGVASTVLHRLAQRGLVDYDTPVAAYWPEFGQAGKESITVRELLSHRAGLHRIRGLVPGRLALLDHDRVTAALAAAVPDPRRTKMPGYHAVTYGTLIAELTARVAGKPFTELVRTEVAEPLGIPEFWFQVPESEKARIAKVFPHINPFGVPWGLTSLTLSRVPRLKDIADAGMPEGFDLLVRNPTIHDFVMPGWNGVFSARALARMYAAFANDGVVDGIRFLEPDTIAQLSEVQTRARDYVLGIRMNWRLGYHAALVAARTQHSGAFGHYGMGGSGAFADPDTGLSVAFVTNRLGNAVTPFADLRLPSLGARAESLAHNL</sequence>
<evidence type="ECO:0000256" key="1">
    <source>
        <dbReference type="SAM" id="MobiDB-lite"/>
    </source>
</evidence>
<dbReference type="Gene3D" id="3.40.710.10">
    <property type="entry name" value="DD-peptidase/beta-lactamase superfamily"/>
    <property type="match status" value="1"/>
</dbReference>
<organism evidence="3">
    <name type="scientific">Rhodococcus hoagii (strain 103S)</name>
    <name type="common">Rhodococcus equi</name>
    <dbReference type="NCBI Taxonomy" id="685727"/>
    <lineage>
        <taxon>Bacteria</taxon>
        <taxon>Bacillati</taxon>
        <taxon>Actinomycetota</taxon>
        <taxon>Actinomycetes</taxon>
        <taxon>Mycobacteriales</taxon>
        <taxon>Nocardiaceae</taxon>
        <taxon>Prescottella</taxon>
    </lineage>
</organism>
<dbReference type="PANTHER" id="PTHR43319">
    <property type="entry name" value="BETA-LACTAMASE-RELATED"/>
    <property type="match status" value="1"/>
</dbReference>
<feature type="compositionally biased region" description="Basic and acidic residues" evidence="1">
    <location>
        <begin position="8"/>
        <end position="19"/>
    </location>
</feature>
<dbReference type="AlphaFoldDB" id="A0A3S5Y1B4"/>
<gene>
    <name evidence="3" type="ordered locus">REQ_01680</name>
</gene>
<dbReference type="EMBL" id="FN563149">
    <property type="protein sequence ID" value="CBH46319.1"/>
    <property type="molecule type" value="Genomic_DNA"/>
</dbReference>
<feature type="domain" description="Beta-lactamase-related" evidence="2">
    <location>
        <begin position="52"/>
        <end position="392"/>
    </location>
</feature>
<dbReference type="InterPro" id="IPR012338">
    <property type="entry name" value="Beta-lactam/transpept-like"/>
</dbReference>
<dbReference type="InterPro" id="IPR052907">
    <property type="entry name" value="Beta-lactamase/esterase"/>
</dbReference>
<dbReference type="SUPFAM" id="SSF56601">
    <property type="entry name" value="beta-lactamase/transpeptidase-like"/>
    <property type="match status" value="1"/>
</dbReference>
<reference evidence="3" key="1">
    <citation type="journal article" date="2010" name="PLoS Genet.">
        <title>The genome of a pathogenic rhodococcus: cooptive virulence underpinned by key gene acquisitions.</title>
        <authorList>
            <person name="Letek M."/>
            <person name="Gonzalez P."/>
            <person name="Macarthur I."/>
            <person name="Rodriguez H."/>
            <person name="Freeman T.C."/>
            <person name="Valero-Rello A."/>
            <person name="Blanco M."/>
            <person name="Buckley T."/>
            <person name="Cherevach I."/>
            <person name="Fahey R."/>
            <person name="Hapeshi A."/>
            <person name="Holdstock J."/>
            <person name="Leadon D."/>
            <person name="Navas J."/>
            <person name="Ocampo A."/>
            <person name="Quail M.A."/>
            <person name="Sanders M."/>
            <person name="Scortti M.M."/>
            <person name="Prescott J.F."/>
            <person name="Fogarty U."/>
            <person name="Meijer W.G."/>
            <person name="Parkhill J."/>
            <person name="Bentley S.D."/>
            <person name="Vazquez-Boland J.A."/>
        </authorList>
    </citation>
    <scope>NUCLEOTIDE SEQUENCE [LARGE SCALE GENOMIC DNA]</scope>
    <source>
        <strain evidence="3 4">103S</strain>
    </source>
</reference>
<dbReference type="PANTHER" id="PTHR43319:SF3">
    <property type="entry name" value="BETA-LACTAMASE-RELATED DOMAIN-CONTAINING PROTEIN"/>
    <property type="match status" value="1"/>
</dbReference>
<dbReference type="Pfam" id="PF00144">
    <property type="entry name" value="Beta-lactamase"/>
    <property type="match status" value="1"/>
</dbReference>
<feature type="region of interest" description="Disordered" evidence="1">
    <location>
        <begin position="1"/>
        <end position="26"/>
    </location>
</feature>
<accession>A0A3S5Y1B4</accession>
<evidence type="ECO:0000313" key="4">
    <source>
        <dbReference type="Proteomes" id="UP000006892"/>
    </source>
</evidence>
<proteinExistence type="predicted"/>
<dbReference type="RefSeq" id="WP_013414487.1">
    <property type="nucleotide sequence ID" value="NC_014659.1"/>
</dbReference>
<evidence type="ECO:0000313" key="3">
    <source>
        <dbReference type="EMBL" id="CBH46319.1"/>
    </source>
</evidence>